<feature type="compositionally biased region" description="Low complexity" evidence="1">
    <location>
        <begin position="323"/>
        <end position="359"/>
    </location>
</feature>
<keyword evidence="2" id="KW-0732">Signal</keyword>
<feature type="compositionally biased region" description="Polar residues" evidence="1">
    <location>
        <begin position="360"/>
        <end position="374"/>
    </location>
</feature>
<dbReference type="VEuPathDB" id="TriTrypDB:TM35_000741150"/>
<reference evidence="3 4" key="1">
    <citation type="submission" date="2017-03" db="EMBL/GenBank/DDBJ databases">
        <title>An alternative strategy for trypanosome survival in the mammalian bloodstream revealed through genome and transcriptome analysis of the ubiquitous bovine parasite Trypanosoma (Megatrypanum) theileri.</title>
        <authorList>
            <person name="Kelly S."/>
            <person name="Ivens A."/>
            <person name="Mott A."/>
            <person name="O'Neill E."/>
            <person name="Emms D."/>
            <person name="Macleod O."/>
            <person name="Voorheis P."/>
            <person name="Matthews J."/>
            <person name="Matthews K."/>
            <person name="Carrington M."/>
        </authorList>
    </citation>
    <scope>NUCLEOTIDE SEQUENCE [LARGE SCALE GENOMIC DNA]</scope>
    <source>
        <strain evidence="3">Edinburgh</strain>
    </source>
</reference>
<dbReference type="RefSeq" id="XP_028877434.1">
    <property type="nucleotide sequence ID" value="XM_029031280.1"/>
</dbReference>
<feature type="signal peptide" evidence="2">
    <location>
        <begin position="1"/>
        <end position="22"/>
    </location>
</feature>
<dbReference type="GeneID" id="39991060"/>
<proteinExistence type="predicted"/>
<feature type="chain" id="PRO_5012868665" description="Leishmanolysin-like peptidase" evidence="2">
    <location>
        <begin position="23"/>
        <end position="401"/>
    </location>
</feature>
<organism evidence="3 4">
    <name type="scientific">Trypanosoma theileri</name>
    <dbReference type="NCBI Taxonomy" id="67003"/>
    <lineage>
        <taxon>Eukaryota</taxon>
        <taxon>Discoba</taxon>
        <taxon>Euglenozoa</taxon>
        <taxon>Kinetoplastea</taxon>
        <taxon>Metakinetoplastina</taxon>
        <taxon>Trypanosomatida</taxon>
        <taxon>Trypanosomatidae</taxon>
        <taxon>Trypanosoma</taxon>
    </lineage>
</organism>
<feature type="compositionally biased region" description="Low complexity" evidence="1">
    <location>
        <begin position="267"/>
        <end position="293"/>
    </location>
</feature>
<evidence type="ECO:0000256" key="2">
    <source>
        <dbReference type="SAM" id="SignalP"/>
    </source>
</evidence>
<evidence type="ECO:0000313" key="4">
    <source>
        <dbReference type="Proteomes" id="UP000192257"/>
    </source>
</evidence>
<dbReference type="AlphaFoldDB" id="A0A1X0NFR8"/>
<feature type="region of interest" description="Disordered" evidence="1">
    <location>
        <begin position="237"/>
        <end position="374"/>
    </location>
</feature>
<dbReference type="Proteomes" id="UP000192257">
    <property type="component" value="Unassembled WGS sequence"/>
</dbReference>
<comment type="caution">
    <text evidence="3">The sequence shown here is derived from an EMBL/GenBank/DDBJ whole genome shotgun (WGS) entry which is preliminary data.</text>
</comment>
<dbReference type="EMBL" id="NBCO01000074">
    <property type="protein sequence ID" value="ORC83368.1"/>
    <property type="molecule type" value="Genomic_DNA"/>
</dbReference>
<keyword evidence="4" id="KW-1185">Reference proteome</keyword>
<accession>A0A1X0NFR8</accession>
<evidence type="ECO:0000256" key="1">
    <source>
        <dbReference type="SAM" id="MobiDB-lite"/>
    </source>
</evidence>
<evidence type="ECO:0008006" key="5">
    <source>
        <dbReference type="Google" id="ProtNLM"/>
    </source>
</evidence>
<name>A0A1X0NFR8_9TRYP</name>
<gene>
    <name evidence="3" type="ORF">TM35_000741150</name>
</gene>
<sequence>MMMMMMGRVMCMLAVMLCCACGYTMTAAAAVDNDSPSGRGVSRGAVEVSCGAGGALRVRPAAESEWLTCGAGSRVSACGKYADLCRQRTARAARTTRRAIIANDGKTLTAEEKYPDAFNIDMSHFPVVKEDEKKKVLRKMCKKNSEAVFDKLTCKDVSYEDEIFVFNDYEHVEPPTKVDMSTGWYWNPEHKAEREKRDKEQKFREVCKVNPDTVNDEVNCTEFLKPKTAGADVRQVNHEEAPSSAAQNSAGGSSSHSDNTRTSKTEVSAPSVTTPTVTSTQVHTQVSTVATHTNQGASSSTTANSTPGNSNPTQQSAAAVDAPATPESRETTSSTPPSSESTISEAPTTTPSPVSVPDTQINNISPTMQNKTNVDSSVSPVWMRTAAPLLIVAVLFSFTVY</sequence>
<evidence type="ECO:0000313" key="3">
    <source>
        <dbReference type="EMBL" id="ORC83368.1"/>
    </source>
</evidence>
<feature type="compositionally biased region" description="Polar residues" evidence="1">
    <location>
        <begin position="294"/>
        <end position="317"/>
    </location>
</feature>
<feature type="compositionally biased region" description="Low complexity" evidence="1">
    <location>
        <begin position="242"/>
        <end position="257"/>
    </location>
</feature>
<protein>
    <recommendedName>
        <fullName evidence="5">Leishmanolysin-like peptidase</fullName>
    </recommendedName>
</protein>